<evidence type="ECO:0000313" key="3">
    <source>
        <dbReference type="Proteomes" id="UP000324222"/>
    </source>
</evidence>
<accession>A0A5B7E353</accession>
<comment type="caution">
    <text evidence="2">The sequence shown here is derived from an EMBL/GenBank/DDBJ whole genome shotgun (WGS) entry which is preliminary data.</text>
</comment>
<feature type="region of interest" description="Disordered" evidence="1">
    <location>
        <begin position="65"/>
        <end position="84"/>
    </location>
</feature>
<protein>
    <submittedName>
        <fullName evidence="2">Uncharacterized protein</fullName>
    </submittedName>
</protein>
<reference evidence="2 3" key="1">
    <citation type="submission" date="2019-05" db="EMBL/GenBank/DDBJ databases">
        <title>Another draft genome of Portunus trituberculatus and its Hox gene families provides insights of decapod evolution.</title>
        <authorList>
            <person name="Jeong J.-H."/>
            <person name="Song I."/>
            <person name="Kim S."/>
            <person name="Choi T."/>
            <person name="Kim D."/>
            <person name="Ryu S."/>
            <person name="Kim W."/>
        </authorList>
    </citation>
    <scope>NUCLEOTIDE SEQUENCE [LARGE SCALE GENOMIC DNA]</scope>
    <source>
        <tissue evidence="2">Muscle</tissue>
    </source>
</reference>
<evidence type="ECO:0000313" key="2">
    <source>
        <dbReference type="EMBL" id="MPC28400.1"/>
    </source>
</evidence>
<evidence type="ECO:0000256" key="1">
    <source>
        <dbReference type="SAM" id="MobiDB-lite"/>
    </source>
</evidence>
<dbReference type="AlphaFoldDB" id="A0A5B7E353"/>
<dbReference type="Proteomes" id="UP000324222">
    <property type="component" value="Unassembled WGS sequence"/>
</dbReference>
<gene>
    <name evidence="2" type="ORF">E2C01_021604</name>
</gene>
<sequence>MKATKTTVRIQTSRSRGCNITGVGVRSGVGGAEKGVTSGPFLLRYKDLMASSHIDSMLFISLTPSLRRHRPPPKGPTGVTQGAW</sequence>
<proteinExistence type="predicted"/>
<keyword evidence="3" id="KW-1185">Reference proteome</keyword>
<name>A0A5B7E353_PORTR</name>
<organism evidence="2 3">
    <name type="scientific">Portunus trituberculatus</name>
    <name type="common">Swimming crab</name>
    <name type="synonym">Neptunus trituberculatus</name>
    <dbReference type="NCBI Taxonomy" id="210409"/>
    <lineage>
        <taxon>Eukaryota</taxon>
        <taxon>Metazoa</taxon>
        <taxon>Ecdysozoa</taxon>
        <taxon>Arthropoda</taxon>
        <taxon>Crustacea</taxon>
        <taxon>Multicrustacea</taxon>
        <taxon>Malacostraca</taxon>
        <taxon>Eumalacostraca</taxon>
        <taxon>Eucarida</taxon>
        <taxon>Decapoda</taxon>
        <taxon>Pleocyemata</taxon>
        <taxon>Brachyura</taxon>
        <taxon>Eubrachyura</taxon>
        <taxon>Portunoidea</taxon>
        <taxon>Portunidae</taxon>
        <taxon>Portuninae</taxon>
        <taxon>Portunus</taxon>
    </lineage>
</organism>
<dbReference type="EMBL" id="VSRR010001906">
    <property type="protein sequence ID" value="MPC28400.1"/>
    <property type="molecule type" value="Genomic_DNA"/>
</dbReference>